<evidence type="ECO:0000313" key="1">
    <source>
        <dbReference type="EMBL" id="SPC89075.1"/>
    </source>
</evidence>
<reference evidence="1" key="1">
    <citation type="submission" date="2018-02" db="EMBL/GenBank/DDBJ databases">
        <authorList>
            <person name="Cohen D.B."/>
            <person name="Kent A.D."/>
        </authorList>
    </citation>
    <scope>NUCLEOTIDE SEQUENCE</scope>
</reference>
<organism evidence="1">
    <name type="scientific">Fagus sylvatica</name>
    <name type="common">Beechnut</name>
    <dbReference type="NCBI Taxonomy" id="28930"/>
    <lineage>
        <taxon>Eukaryota</taxon>
        <taxon>Viridiplantae</taxon>
        <taxon>Streptophyta</taxon>
        <taxon>Embryophyta</taxon>
        <taxon>Tracheophyta</taxon>
        <taxon>Spermatophyta</taxon>
        <taxon>Magnoliopsida</taxon>
        <taxon>eudicotyledons</taxon>
        <taxon>Gunneridae</taxon>
        <taxon>Pentapetalae</taxon>
        <taxon>rosids</taxon>
        <taxon>fabids</taxon>
        <taxon>Fagales</taxon>
        <taxon>Fagaceae</taxon>
        <taxon>Fagus</taxon>
    </lineage>
</organism>
<name>A0A2N9FPL9_FAGSY</name>
<protein>
    <submittedName>
        <fullName evidence="1">Uncharacterized protein</fullName>
    </submittedName>
</protein>
<sequence>MNLLICAIDGLRDGGVWSLRSLPLLIALGTVNKWELTRCGDRVQGRMKGNRGSEGIPLELLNLNLSLSLAPLQPLSKWVSADCVELWLNGLSCGFDGVVDAENGESIWLL</sequence>
<accession>A0A2N9FPL9</accession>
<gene>
    <name evidence="1" type="ORF">FSB_LOCUS16957</name>
</gene>
<proteinExistence type="predicted"/>
<dbReference type="EMBL" id="OIVN01001041">
    <property type="protein sequence ID" value="SPC89075.1"/>
    <property type="molecule type" value="Genomic_DNA"/>
</dbReference>
<dbReference type="AlphaFoldDB" id="A0A2N9FPL9"/>